<dbReference type="InterPro" id="IPR012334">
    <property type="entry name" value="Pectin_lyas_fold"/>
</dbReference>
<dbReference type="InterPro" id="IPR006626">
    <property type="entry name" value="PbH1"/>
</dbReference>
<dbReference type="SUPFAM" id="SSF51126">
    <property type="entry name" value="Pectin lyase-like"/>
    <property type="match status" value="7"/>
</dbReference>
<dbReference type="RefSeq" id="WP_230272557.1">
    <property type="nucleotide sequence ID" value="NZ_JAJKFW010000014.1"/>
</dbReference>
<accession>A0ABS8NEK4</accession>
<dbReference type="EMBL" id="JAJKFW010000014">
    <property type="protein sequence ID" value="MCC9641989.1"/>
    <property type="molecule type" value="Genomic_DNA"/>
</dbReference>
<dbReference type="InterPro" id="IPR011050">
    <property type="entry name" value="Pectin_lyase_fold/virulence"/>
</dbReference>
<dbReference type="Gene3D" id="2.60.40.2030">
    <property type="match status" value="1"/>
</dbReference>
<dbReference type="PANTHER" id="PTHR34720">
    <property type="entry name" value="MICROCYSTIN DEPENDENT PROTEIN"/>
    <property type="match status" value="1"/>
</dbReference>
<proteinExistence type="predicted"/>
<sequence>MSCLLGERLEERRVLAAYVVDTAMDVVAEDGMVSLREAIQAANSNAAVNADTIAGEPTATAVDRITFAEGLSSITLSGELSITESIEIALGDAFSQIISGDDASRIFSIDTSGVDPIDVDLSGLTLQDGLAESGGAIYLGPGHSLSMTNMTLSDNVATGDAADEGGGALFIDGGTATITDSTITGNVADGASGSGGGILNQGTLVVSGGSISENIANRAGGGIEATGGTSTTLTNVLLDQNVAGPDGTAAPGNGGALHISGDGVVELVGGTVSGNVAAAEGGGLWNSVSGSLSLDGTEVSGNSAPIGGGIFNDSGVDVTTQTFTTTLSELNDSGVTGTANVTVDTSDPDNPSVTVSIQASGLVPNQPHIQHIHGRFASDLDSTGTIDGPFVGDGGSSIDSRTPDLGDDTNGDGFVTVGEGLAGYGNVLLNLSSPRAPIPIEGNSPLADFDLADFPTAPDGTIDFSETYVFDLSDSDQARQYNNLLPMSLREIVLHGVNTDIDVDGDGSPDGYRVTGPAAAGTLSAVGGTLTIANSTITGNTASGNGGGIANESGRVTITDSTISQNVSGGDEPGEGGGGIFNDGGTVTLTDTDVLENTAIVGLGNGGGILNNSGGFLVVRGGSISGNDAARAGGGVENAGEATFFEVEMDGNDSGINGGALHTSGPWTANFIDSVITNNTAGAEGGGVWNSGTGEMTLVGTTVTGNTASGDEADQGGGGVFNDGGVMLITTSTISDNVADGVSGSGGGVLNTGTLTVSDSTISGNVANRAGGGIEATAGTTTALTNVALNLNNVGISPAVAAPGNGGGLHITGDGDVTITGGTVNNNVAASEGGGLWNGSGVMTVTGTTIDGNVASGDDADNGGGGVFNVAGTVNITDSTVTGNVADGASGSGGGILNQGTLVVSGGSISENIANRAGGGIEATGGTSTTLTNVLLDQNVAGPDGTAAPGNGGALHISGDGVVELIGGTVSGNIAAAEGGGLWNSVSGSLSLDGTEVSGNSAPIGGGVFNDSGVDVTTQTFTTTLSELNDSGVTGTANVTVDTSDPDNPSVTVSIQASGLVPNQPHIQHIHGRFASDLDSTGTIDGPFIGDGGSSIDSRTPDLGDDTNGDGFVTVGEGLAGYGNVLLNLSSPRAPVPIEGNSPLADFDLADFPTAPDGTIDFSETYVFDLSDSDQARQYNNLLPMSLREIVLHGVNTDIDVDGDGSPDGYRVTGPAAAGTLSAVGGTLTIANSTITGNTASGNGGGIANESGRVTITDSTISQNVSGGDEPGEGGGGISNDGGTVTLTDTDVLENTAIVGLGNGGGILNNSGGFLVVRGGSISGNDAARAGGGVENAGEATFFEVEMDGNDTGINGGALHTSGPWTANFIDSVITNNTAGAEGGGVWNSSTGEMTLVGTTVTGNTASGDEADQGGGGVFNDGGVMLITTSTISDNVADGVSGSGGGVLNTGTLTVSDSTISGNVANRAGGGIEATAGTTTALTNVALNLNNVGISPAVAAPGNGGGLHITGDGDVTITGGTVNNNVTASEGGGLWNGSGVMTVTGTTIDGNFASGDDADNGGGGVFNVAGTVTITDSTITGNVADGASGSGGGILNQGTLVVSGGSISENVANRAGGGIEATGGTSTTLTNVLMDQNVAGPEGTAAPGNGGALHISGDGDATITGGTVSNNVAAREGGGLWNNTGVMTVSGTTLIGNIASGDAADDGGGGIFNNGGTLTVSDATLSGNAADGTLGSGGAIFSIDGDVTINSSQLGGPLVSDGNTANRAGGGIEVVEGSVTLNLGTDVSNNFAGINGGGLHSTGAAEVISNLSIFGSNVAASEGGGLWNSATGTMTINGGAISSNVASGDAADNGGGGLFNDGGVMNVADAVIGFNVADGASGSGGGILNDGGTLTVTGNTTISENRANRAGGGIEATGGSTSTLTGVSLDSNNVGISPAVAAPGNGGGLHITGDGDVTITGGTVNNNVAASEGGGLWNGSGVMTVTGTTIDGNVASGDDADNGGGGIFNVAGTLVVQDSIIQNNVADGAAGSGGGIFNAGTATITGTEITENTANRAGGGLEVIDGTTTTISASLLGDNVAGPDGSAAPGNGGALHISGGGEVTIVDTLVEGNTAASEGGGLWNSSTGTLVVERSTVSNNFSVDGGGVFQDGDAGNFELINSTIAMNAASNDGGGLLTEGGSVDLISVTIADNDAATGGGMKADSGTVSVINSIFSRNTATTDSDVSGAYQDDGNNLVGTEAGLGTLGDNGGPTPTIALLPGSPALDAGVLAGLSVDQRGVSRPQGTGVDIGAFESGLSAPVAASLSIAADNAAIAEGDSGNTSFTFTVTRSDNTAGAISANYSVIGSGENSADASDFGGSFPSGVVSFEGGQSVATITVNVSGDETVEPNESFTVTLDSASDGAVIEQASAVSTILNDDVNAVETRILIPEFVARPHLLVGDGVPTAIIFQALSSTTVTVTPVAQASVSESVRIVDADTVTISSYQNGVATADLEAGELYAVIFGSLSTDRIYSIRSSAGVDSLTNRAATNILQPTDTSADGETTALDALMVINELNRMSDAGGEPLLGSFVDVNRDENVTALDALLVINHLNRTQTVGNAEGEAIAPQASFVGNPDRGLTDDDVDQVFADQPTMGGGEDVDLVPVADTVSMPAQAAVVDEVMDDLGDDEALPLDLEVELLAGMTF</sequence>
<gene>
    <name evidence="2" type="ORF">LOC71_06860</name>
</gene>
<dbReference type="NCBIfam" id="NF041518">
    <property type="entry name" value="choice_anch_Q"/>
    <property type="match status" value="1"/>
</dbReference>
<protein>
    <submittedName>
        <fullName evidence="2">Dockerin type I domain-containing protein</fullName>
    </submittedName>
</protein>
<dbReference type="Proteomes" id="UP001430306">
    <property type="component" value="Unassembled WGS sequence"/>
</dbReference>
<keyword evidence="3" id="KW-1185">Reference proteome</keyword>
<dbReference type="InterPro" id="IPR038081">
    <property type="entry name" value="CalX-like_sf"/>
</dbReference>
<reference evidence="2" key="1">
    <citation type="submission" date="2021-11" db="EMBL/GenBank/DDBJ databases">
        <title>Genome sequence.</title>
        <authorList>
            <person name="Sun Q."/>
        </authorList>
    </citation>
    <scope>NUCLEOTIDE SEQUENCE</scope>
    <source>
        <strain evidence="2">JC740</strain>
    </source>
</reference>
<feature type="region of interest" description="Disordered" evidence="1">
    <location>
        <begin position="1261"/>
        <end position="1281"/>
    </location>
</feature>
<evidence type="ECO:0000256" key="1">
    <source>
        <dbReference type="SAM" id="MobiDB-lite"/>
    </source>
</evidence>
<dbReference type="InterPro" id="IPR059226">
    <property type="entry name" value="Choice_anch_Q_dom"/>
</dbReference>
<dbReference type="InterPro" id="IPR002105">
    <property type="entry name" value="Dockerin_1_rpt"/>
</dbReference>
<organism evidence="2 3">
    <name type="scientific">Rhodopirellula halodulae</name>
    <dbReference type="NCBI Taxonomy" id="2894198"/>
    <lineage>
        <taxon>Bacteria</taxon>
        <taxon>Pseudomonadati</taxon>
        <taxon>Planctomycetota</taxon>
        <taxon>Planctomycetia</taxon>
        <taxon>Pirellulales</taxon>
        <taxon>Pirellulaceae</taxon>
        <taxon>Rhodopirellula</taxon>
    </lineage>
</organism>
<dbReference type="Gene3D" id="2.160.20.10">
    <property type="entry name" value="Single-stranded right-handed beta-helix, Pectin lyase-like"/>
    <property type="match status" value="1"/>
</dbReference>
<dbReference type="SUPFAM" id="SSF141072">
    <property type="entry name" value="CalX-like"/>
    <property type="match status" value="1"/>
</dbReference>
<comment type="caution">
    <text evidence="2">The sequence shown here is derived from an EMBL/GenBank/DDBJ whole genome shotgun (WGS) entry which is preliminary data.</text>
</comment>
<name>A0ABS8NEK4_9BACT</name>
<evidence type="ECO:0000313" key="3">
    <source>
        <dbReference type="Proteomes" id="UP001430306"/>
    </source>
</evidence>
<dbReference type="PANTHER" id="PTHR34720:SF9">
    <property type="entry name" value="BLR4714 PROTEIN"/>
    <property type="match status" value="1"/>
</dbReference>
<evidence type="ECO:0000313" key="2">
    <source>
        <dbReference type="EMBL" id="MCC9641989.1"/>
    </source>
</evidence>
<dbReference type="SMART" id="SM00710">
    <property type="entry name" value="PbH1"/>
    <property type="match status" value="31"/>
</dbReference>
<dbReference type="Pfam" id="PF00404">
    <property type="entry name" value="Dockerin_1"/>
    <property type="match status" value="1"/>
</dbReference>